<evidence type="ECO:0000313" key="2">
    <source>
        <dbReference type="Proteomes" id="UP001549291"/>
    </source>
</evidence>
<sequence>MKFEADQIFTHDGNVWTSAGLTAGIDLALAMVTEDHGEETAQQAARQLVLHHRRSGAVLIALGIEDAERLLRRAAVLACGD</sequence>
<dbReference type="Gene3D" id="3.40.50.880">
    <property type="match status" value="1"/>
</dbReference>
<reference evidence="1 2" key="1">
    <citation type="submission" date="2024-06" db="EMBL/GenBank/DDBJ databases">
        <title>Genomic Encyclopedia of Type Strains, Phase V (KMG-V): Genome sequencing to study the core and pangenomes of soil and plant-associated prokaryotes.</title>
        <authorList>
            <person name="Whitman W."/>
        </authorList>
    </citation>
    <scope>NUCLEOTIDE SEQUENCE [LARGE SCALE GENOMIC DNA]</scope>
    <source>
        <strain evidence="1 2">USDA 160</strain>
    </source>
</reference>
<dbReference type="InterPro" id="IPR052158">
    <property type="entry name" value="INH-QAR"/>
</dbReference>
<name>A0ABV2RYZ8_BRAJP</name>
<dbReference type="Proteomes" id="UP001549291">
    <property type="component" value="Unassembled WGS sequence"/>
</dbReference>
<keyword evidence="2" id="KW-1185">Reference proteome</keyword>
<proteinExistence type="predicted"/>
<dbReference type="PANTHER" id="PTHR43130:SF3">
    <property type="entry name" value="HTH-TYPE TRANSCRIPTIONAL REGULATOR RV1931C"/>
    <property type="match status" value="1"/>
</dbReference>
<comment type="caution">
    <text evidence="1">The sequence shown here is derived from an EMBL/GenBank/DDBJ whole genome shotgun (WGS) entry which is preliminary data.</text>
</comment>
<protein>
    <submittedName>
        <fullName evidence="1">Transcriptional regulator GlxA family with amidase domain</fullName>
    </submittedName>
</protein>
<dbReference type="EMBL" id="JBEPTQ010000002">
    <property type="protein sequence ID" value="MET4722161.1"/>
    <property type="molecule type" value="Genomic_DNA"/>
</dbReference>
<dbReference type="SUPFAM" id="SSF52317">
    <property type="entry name" value="Class I glutamine amidotransferase-like"/>
    <property type="match status" value="1"/>
</dbReference>
<dbReference type="PANTHER" id="PTHR43130">
    <property type="entry name" value="ARAC-FAMILY TRANSCRIPTIONAL REGULATOR"/>
    <property type="match status" value="1"/>
</dbReference>
<gene>
    <name evidence="1" type="ORF">ABIF63_006267</name>
</gene>
<accession>A0ABV2RYZ8</accession>
<organism evidence="1 2">
    <name type="scientific">Bradyrhizobium japonicum</name>
    <dbReference type="NCBI Taxonomy" id="375"/>
    <lineage>
        <taxon>Bacteria</taxon>
        <taxon>Pseudomonadati</taxon>
        <taxon>Pseudomonadota</taxon>
        <taxon>Alphaproteobacteria</taxon>
        <taxon>Hyphomicrobiales</taxon>
        <taxon>Nitrobacteraceae</taxon>
        <taxon>Bradyrhizobium</taxon>
    </lineage>
</organism>
<evidence type="ECO:0000313" key="1">
    <source>
        <dbReference type="EMBL" id="MET4722161.1"/>
    </source>
</evidence>
<dbReference type="InterPro" id="IPR029062">
    <property type="entry name" value="Class_I_gatase-like"/>
</dbReference>